<protein>
    <recommendedName>
        <fullName evidence="3">N-acetyltransferase domain-containing protein</fullName>
    </recommendedName>
</protein>
<comment type="caution">
    <text evidence="1">The sequence shown here is derived from an EMBL/GenBank/DDBJ whole genome shotgun (WGS) entry which is preliminary data.</text>
</comment>
<name>A0AAE8N2Z5_9PEZI</name>
<dbReference type="EMBL" id="ONZQ02000012">
    <property type="protein sequence ID" value="SPO05345.1"/>
    <property type="molecule type" value="Genomic_DNA"/>
</dbReference>
<sequence length="220" mass="23502">MAPQFHIREGESAKGDGRFIAEAFDAAIPHLGSIGSSAQWGSDPLSTTEGFSAKLEKAVEDAEKYRLTGEGDAVTALIAEAEVPEGEEAGLTSGPGAGAVAGGKFPVAAATVKDEWWPEYIKNTLADKIVGKENFAYLHILISDFRAGKWRRGSGAELVAEVKERAKKSGKKTLFVDCWAGNGRKLVGFYLAQGFVHVDDFSVDRPGKGPFDGALLRMEL</sequence>
<dbReference type="AlphaFoldDB" id="A0AAE8N2Z5"/>
<dbReference type="Gene3D" id="3.40.630.30">
    <property type="match status" value="1"/>
</dbReference>
<dbReference type="InterPro" id="IPR016181">
    <property type="entry name" value="Acyl_CoA_acyltransferase"/>
</dbReference>
<dbReference type="SUPFAM" id="SSF55729">
    <property type="entry name" value="Acyl-CoA N-acyltransferases (Nat)"/>
    <property type="match status" value="1"/>
</dbReference>
<evidence type="ECO:0008006" key="3">
    <source>
        <dbReference type="Google" id="ProtNLM"/>
    </source>
</evidence>
<proteinExistence type="predicted"/>
<evidence type="ECO:0000313" key="1">
    <source>
        <dbReference type="EMBL" id="SPO05345.1"/>
    </source>
</evidence>
<organism evidence="1 2">
    <name type="scientific">Cephalotrichum gorgonifer</name>
    <dbReference type="NCBI Taxonomy" id="2041049"/>
    <lineage>
        <taxon>Eukaryota</taxon>
        <taxon>Fungi</taxon>
        <taxon>Dikarya</taxon>
        <taxon>Ascomycota</taxon>
        <taxon>Pezizomycotina</taxon>
        <taxon>Sordariomycetes</taxon>
        <taxon>Hypocreomycetidae</taxon>
        <taxon>Microascales</taxon>
        <taxon>Microascaceae</taxon>
        <taxon>Cephalotrichum</taxon>
    </lineage>
</organism>
<reference evidence="1" key="1">
    <citation type="submission" date="2018-03" db="EMBL/GenBank/DDBJ databases">
        <authorList>
            <person name="Guldener U."/>
        </authorList>
    </citation>
    <scope>NUCLEOTIDE SEQUENCE</scope>
</reference>
<dbReference type="Proteomes" id="UP001187682">
    <property type="component" value="Unassembled WGS sequence"/>
</dbReference>
<gene>
    <name evidence="1" type="ORF">DNG_08032</name>
</gene>
<accession>A0AAE8N2Z5</accession>
<keyword evidence="2" id="KW-1185">Reference proteome</keyword>
<evidence type="ECO:0000313" key="2">
    <source>
        <dbReference type="Proteomes" id="UP001187682"/>
    </source>
</evidence>